<evidence type="ECO:0000256" key="2">
    <source>
        <dbReference type="ARBA" id="ARBA00023242"/>
    </source>
</evidence>
<dbReference type="GO" id="GO:0000976">
    <property type="term" value="F:transcription cis-regulatory region binding"/>
    <property type="evidence" value="ECO:0007669"/>
    <property type="project" value="TreeGrafter"/>
</dbReference>
<protein>
    <submittedName>
        <fullName evidence="4">Uncharacterized protein</fullName>
    </submittedName>
</protein>
<dbReference type="OrthoDB" id="5213892at2759"/>
<reference evidence="4 5" key="1">
    <citation type="submission" date="2016-12" db="EMBL/GenBank/DDBJ databases">
        <title>The genomes of Aspergillus section Nigri reveals drivers in fungal speciation.</title>
        <authorList>
            <consortium name="DOE Joint Genome Institute"/>
            <person name="Vesth T.C."/>
            <person name="Nybo J."/>
            <person name="Theobald S."/>
            <person name="Brandl J."/>
            <person name="Frisvad J.C."/>
            <person name="Nielsen K.F."/>
            <person name="Lyhne E.K."/>
            <person name="Kogle M.E."/>
            <person name="Kuo A."/>
            <person name="Riley R."/>
            <person name="Clum A."/>
            <person name="Nolan M."/>
            <person name="Lipzen A."/>
            <person name="Salamov A."/>
            <person name="Henrissat B."/>
            <person name="Wiebenga A."/>
            <person name="De Vries R.P."/>
            <person name="Grigoriev I.V."/>
            <person name="Mortensen U.H."/>
            <person name="Andersen M.R."/>
            <person name="Baker S.E."/>
        </authorList>
    </citation>
    <scope>NUCLEOTIDE SEQUENCE [LARGE SCALE GENOMIC DNA]</scope>
    <source>
        <strain evidence="4 5">IBT 23096</strain>
    </source>
</reference>
<evidence type="ECO:0000313" key="5">
    <source>
        <dbReference type="Proteomes" id="UP000234275"/>
    </source>
</evidence>
<feature type="region of interest" description="Disordered" evidence="3">
    <location>
        <begin position="1"/>
        <end position="76"/>
    </location>
</feature>
<dbReference type="Pfam" id="PF11951">
    <property type="entry name" value="Fungal_trans_2"/>
    <property type="match status" value="1"/>
</dbReference>
<evidence type="ECO:0000256" key="3">
    <source>
        <dbReference type="SAM" id="MobiDB-lite"/>
    </source>
</evidence>
<keyword evidence="5" id="KW-1185">Reference proteome</keyword>
<comment type="subcellular location">
    <subcellularLocation>
        <location evidence="1">Nucleus</location>
    </subcellularLocation>
</comment>
<dbReference type="GO" id="GO:0005634">
    <property type="term" value="C:nucleus"/>
    <property type="evidence" value="ECO:0007669"/>
    <property type="project" value="UniProtKB-SubCell"/>
</dbReference>
<dbReference type="EMBL" id="MSFO01000002">
    <property type="protein sequence ID" value="PLB52033.1"/>
    <property type="molecule type" value="Genomic_DNA"/>
</dbReference>
<sequence>MDHGDQERAVANNLKQTVKRTSRRKVTAVLPKRPGPVAKIAPKPSNGSGESSSASPESNGTHALNPPSDNSSSQDEAQVLLSALANPPSSECTHDDSLADSIFPSSASESALLMHFLDNVFPLQHPMYKPGPVEGGRGWLLALLLRTKPLYHATLAVSSYHRRKLAFAFHHPCQVAGLVEQEKHLEICLKEFQQALKAANLSLQMLSPDKNKGLGIAASVVQLVFFELFTGQGNVWKVHLHAATNMVLAAHGHHFSCFSMEGLSRKILVDNLPLPVEKPVVAEQVVSFRFLTGTILWLDILSSITAGTPPDLLSCHPSVIGPDAQIQLDLIMGCKNWAMVQIGRISALHAHKTQALQQGHIACSEIEQTIDDIQKEIQCGLAQGGLEGFSLSDGTSAPMFTAMSEPRMLITHVFACMASIYLHLVTYDFQGLDPLEPTISQAMRILQTQTPPNVLPSLVAPLYVIGSVARPRDEQFFRDVFSSPLLLDPLLEHRGRILPVLEEIWRKRRDPLGLTWASTLELTRNLLLH</sequence>
<comment type="caution">
    <text evidence="4">The sequence shown here is derived from an EMBL/GenBank/DDBJ whole genome shotgun (WGS) entry which is preliminary data.</text>
</comment>
<evidence type="ECO:0000256" key="1">
    <source>
        <dbReference type="ARBA" id="ARBA00004123"/>
    </source>
</evidence>
<feature type="compositionally biased region" description="Low complexity" evidence="3">
    <location>
        <begin position="44"/>
        <end position="59"/>
    </location>
</feature>
<dbReference type="PANTHER" id="PTHR37534:SF26">
    <property type="entry name" value="TRANSCRIPTION FACTOR, PUTATIVE-RELATED"/>
    <property type="match status" value="1"/>
</dbReference>
<keyword evidence="2" id="KW-0539">Nucleus</keyword>
<dbReference type="GO" id="GO:0045944">
    <property type="term" value="P:positive regulation of transcription by RNA polymerase II"/>
    <property type="evidence" value="ECO:0007669"/>
    <property type="project" value="TreeGrafter"/>
</dbReference>
<dbReference type="AlphaFoldDB" id="A0A2I2GGM4"/>
<dbReference type="InterPro" id="IPR021858">
    <property type="entry name" value="Fun_TF"/>
</dbReference>
<accession>A0A2I2GGM4</accession>
<dbReference type="GeneID" id="36562133"/>
<dbReference type="VEuPathDB" id="FungiDB:P170DRAFT_506926"/>
<feature type="compositionally biased region" description="Basic residues" evidence="3">
    <location>
        <begin position="17"/>
        <end position="26"/>
    </location>
</feature>
<dbReference type="PANTHER" id="PTHR37534">
    <property type="entry name" value="TRANSCRIPTIONAL ACTIVATOR PROTEIN UGA3"/>
    <property type="match status" value="1"/>
</dbReference>
<dbReference type="GO" id="GO:0003700">
    <property type="term" value="F:DNA-binding transcription factor activity"/>
    <property type="evidence" value="ECO:0007669"/>
    <property type="project" value="TreeGrafter"/>
</dbReference>
<evidence type="ECO:0000313" key="4">
    <source>
        <dbReference type="EMBL" id="PLB52033.1"/>
    </source>
</evidence>
<organism evidence="4 5">
    <name type="scientific">Aspergillus steynii IBT 23096</name>
    <dbReference type="NCBI Taxonomy" id="1392250"/>
    <lineage>
        <taxon>Eukaryota</taxon>
        <taxon>Fungi</taxon>
        <taxon>Dikarya</taxon>
        <taxon>Ascomycota</taxon>
        <taxon>Pezizomycotina</taxon>
        <taxon>Eurotiomycetes</taxon>
        <taxon>Eurotiomycetidae</taxon>
        <taxon>Eurotiales</taxon>
        <taxon>Aspergillaceae</taxon>
        <taxon>Aspergillus</taxon>
        <taxon>Aspergillus subgen. Circumdati</taxon>
    </lineage>
</organism>
<feature type="compositionally biased region" description="Polar residues" evidence="3">
    <location>
        <begin position="67"/>
        <end position="76"/>
    </location>
</feature>
<proteinExistence type="predicted"/>
<gene>
    <name evidence="4" type="ORF">P170DRAFT_506926</name>
</gene>
<name>A0A2I2GGM4_9EURO</name>
<dbReference type="RefSeq" id="XP_024707335.1">
    <property type="nucleotide sequence ID" value="XM_024854427.1"/>
</dbReference>
<dbReference type="Proteomes" id="UP000234275">
    <property type="component" value="Unassembled WGS sequence"/>
</dbReference>